<evidence type="ECO:0000313" key="2">
    <source>
        <dbReference type="EMBL" id="WHY88436.1"/>
    </source>
</evidence>
<gene>
    <name evidence="2" type="ORF">QNH39_11605</name>
</gene>
<keyword evidence="1" id="KW-0812">Transmembrane</keyword>
<feature type="transmembrane region" description="Helical" evidence="1">
    <location>
        <begin position="68"/>
        <end position="88"/>
    </location>
</feature>
<dbReference type="Proteomes" id="UP001178288">
    <property type="component" value="Chromosome"/>
</dbReference>
<evidence type="ECO:0000256" key="1">
    <source>
        <dbReference type="SAM" id="Phobius"/>
    </source>
</evidence>
<dbReference type="RefSeq" id="WP_066086323.1">
    <property type="nucleotide sequence ID" value="NZ_CP126114.1"/>
</dbReference>
<dbReference type="KEGG" id="nnv:QNH39_11605"/>
<sequence length="131" mass="15216">MRFFVRSQGLGVLFALFWVVYINVLAFLDSPGRAMQYINWFVYGFGFLFAIIYFLLTKYLIGHNWRAVPLILIPYFLVYQPMLHRLLFSLVHDGYGMTVKFLSLSTGTIHFLMVLFGVIFGIIFSGRQPKA</sequence>
<keyword evidence="1" id="KW-0472">Membrane</keyword>
<dbReference type="EMBL" id="CP126114">
    <property type="protein sequence ID" value="WHY88436.1"/>
    <property type="molecule type" value="Genomic_DNA"/>
</dbReference>
<keyword evidence="1" id="KW-1133">Transmembrane helix</keyword>
<reference evidence="2" key="1">
    <citation type="submission" date="2023-05" db="EMBL/GenBank/DDBJ databases">
        <title>Comparative genomics of Bacillaceae isolates and their secondary metabolite potential.</title>
        <authorList>
            <person name="Song L."/>
            <person name="Nielsen L.J."/>
            <person name="Mohite O."/>
            <person name="Xu X."/>
            <person name="Weber T."/>
            <person name="Kovacs A.T."/>
        </authorList>
    </citation>
    <scope>NUCLEOTIDE SEQUENCE</scope>
    <source>
        <strain evidence="2">XLM17</strain>
    </source>
</reference>
<feature type="transmembrane region" description="Helical" evidence="1">
    <location>
        <begin position="108"/>
        <end position="126"/>
    </location>
</feature>
<proteinExistence type="predicted"/>
<dbReference type="AlphaFoldDB" id="A0AA95SJ56"/>
<accession>A0AA95SJ56</accession>
<feature type="transmembrane region" description="Helical" evidence="1">
    <location>
        <begin position="40"/>
        <end position="61"/>
    </location>
</feature>
<name>A0AA95SJ56_9BACI</name>
<organism evidence="2 3">
    <name type="scientific">Neobacillus novalis</name>
    <dbReference type="NCBI Taxonomy" id="220687"/>
    <lineage>
        <taxon>Bacteria</taxon>
        <taxon>Bacillati</taxon>
        <taxon>Bacillota</taxon>
        <taxon>Bacilli</taxon>
        <taxon>Bacillales</taxon>
        <taxon>Bacillaceae</taxon>
        <taxon>Neobacillus</taxon>
    </lineage>
</organism>
<feature type="transmembrane region" description="Helical" evidence="1">
    <location>
        <begin position="9"/>
        <end position="28"/>
    </location>
</feature>
<protein>
    <submittedName>
        <fullName evidence="2">Uncharacterized protein</fullName>
    </submittedName>
</protein>
<evidence type="ECO:0000313" key="3">
    <source>
        <dbReference type="Proteomes" id="UP001178288"/>
    </source>
</evidence>
<keyword evidence="3" id="KW-1185">Reference proteome</keyword>